<proteinExistence type="predicted"/>
<dbReference type="GO" id="GO:0003676">
    <property type="term" value="F:nucleic acid binding"/>
    <property type="evidence" value="ECO:0007669"/>
    <property type="project" value="InterPro"/>
</dbReference>
<dbReference type="AlphaFoldDB" id="A0A8J7TCI1"/>
<gene>
    <name evidence="3" type="primary">Zcchc3_72</name>
    <name evidence="3" type="ORF">GTO95_0000246</name>
</gene>
<dbReference type="Pfam" id="PF23058">
    <property type="entry name" value="RBD_ZCCHC3_2nd"/>
    <property type="match status" value="1"/>
</dbReference>
<keyword evidence="4" id="KW-1185">Reference proteome</keyword>
<feature type="non-terminal residue" evidence="3">
    <location>
        <position position="136"/>
    </location>
</feature>
<evidence type="ECO:0000313" key="4">
    <source>
        <dbReference type="Proteomes" id="UP000736164"/>
    </source>
</evidence>
<dbReference type="InterPro" id="IPR057811">
    <property type="entry name" value="RBD_ZCCHC3_2nd"/>
</dbReference>
<dbReference type="EMBL" id="JAAWVO010039387">
    <property type="protein sequence ID" value="MBN3318303.1"/>
    <property type="molecule type" value="Genomic_DNA"/>
</dbReference>
<feature type="domain" description="CCHC-type" evidence="2">
    <location>
        <begin position="122"/>
        <end position="136"/>
    </location>
</feature>
<evidence type="ECO:0000313" key="3">
    <source>
        <dbReference type="EMBL" id="MBN3318303.1"/>
    </source>
</evidence>
<dbReference type="InterPro" id="IPR036875">
    <property type="entry name" value="Znf_CCHC_sf"/>
</dbReference>
<reference evidence="3" key="1">
    <citation type="journal article" date="2021" name="Cell">
        <title>Tracing the genetic footprints of vertebrate landing in non-teleost ray-finned fishes.</title>
        <authorList>
            <person name="Bi X."/>
            <person name="Wang K."/>
            <person name="Yang L."/>
            <person name="Pan H."/>
            <person name="Jiang H."/>
            <person name="Wei Q."/>
            <person name="Fang M."/>
            <person name="Yu H."/>
            <person name="Zhu C."/>
            <person name="Cai Y."/>
            <person name="He Y."/>
            <person name="Gan X."/>
            <person name="Zeng H."/>
            <person name="Yu D."/>
            <person name="Zhu Y."/>
            <person name="Jiang H."/>
            <person name="Qiu Q."/>
            <person name="Yang H."/>
            <person name="Zhang Y.E."/>
            <person name="Wang W."/>
            <person name="Zhu M."/>
            <person name="He S."/>
            <person name="Zhang G."/>
        </authorList>
    </citation>
    <scope>NUCLEOTIDE SEQUENCE</scope>
    <source>
        <strain evidence="3">Allg_001</strain>
    </source>
</reference>
<dbReference type="GO" id="GO:0008270">
    <property type="term" value="F:zinc ion binding"/>
    <property type="evidence" value="ECO:0007669"/>
    <property type="project" value="UniProtKB-KW"/>
</dbReference>
<dbReference type="PANTHER" id="PTHR46486:SF1">
    <property type="entry name" value="CCHC-TYPE DOMAIN-CONTAINING PROTEIN"/>
    <property type="match status" value="1"/>
</dbReference>
<protein>
    <submittedName>
        <fullName evidence="3">ZCHC3 protein</fullName>
    </submittedName>
</protein>
<name>A0A8J7TCI1_ATRSP</name>
<dbReference type="PANTHER" id="PTHR46486">
    <property type="entry name" value="CCHC-TYPE DOMAIN-CONTAINING PROTEIN"/>
    <property type="match status" value="1"/>
</dbReference>
<sequence>MNQRNIMVHMYNPYVPAELVTAFLGRYVNVVVQPRDMRDEFSIWTGKRQYRVLLREDPDGVKEFQHPPARFTIGANRAYLYYQEKCKKCRKSCHKEKSCDIVRCHNREKDGHTANDCKAAKRCDRCGAEGHQLRQC</sequence>
<feature type="non-terminal residue" evidence="3">
    <location>
        <position position="1"/>
    </location>
</feature>
<keyword evidence="1" id="KW-0862">Zinc</keyword>
<evidence type="ECO:0000256" key="1">
    <source>
        <dbReference type="PROSITE-ProRule" id="PRU00047"/>
    </source>
</evidence>
<keyword evidence="1" id="KW-0863">Zinc-finger</keyword>
<dbReference type="InterPro" id="IPR001878">
    <property type="entry name" value="Znf_CCHC"/>
</dbReference>
<dbReference type="PROSITE" id="PS50158">
    <property type="entry name" value="ZF_CCHC"/>
    <property type="match status" value="1"/>
</dbReference>
<dbReference type="SUPFAM" id="SSF57756">
    <property type="entry name" value="Retrovirus zinc finger-like domains"/>
    <property type="match status" value="1"/>
</dbReference>
<organism evidence="3 4">
    <name type="scientific">Atractosteus spatula</name>
    <name type="common">Alligator gar</name>
    <name type="synonym">Lepisosteus spatula</name>
    <dbReference type="NCBI Taxonomy" id="7917"/>
    <lineage>
        <taxon>Eukaryota</taxon>
        <taxon>Metazoa</taxon>
        <taxon>Chordata</taxon>
        <taxon>Craniata</taxon>
        <taxon>Vertebrata</taxon>
        <taxon>Euteleostomi</taxon>
        <taxon>Actinopterygii</taxon>
        <taxon>Neopterygii</taxon>
        <taxon>Holostei</taxon>
        <taxon>Semionotiformes</taxon>
        <taxon>Lepisosteidae</taxon>
        <taxon>Atractosteus</taxon>
    </lineage>
</organism>
<dbReference type="Proteomes" id="UP000736164">
    <property type="component" value="Unassembled WGS sequence"/>
</dbReference>
<accession>A0A8J7TCI1</accession>
<keyword evidence="1" id="KW-0479">Metal-binding</keyword>
<comment type="caution">
    <text evidence="3">The sequence shown here is derived from an EMBL/GenBank/DDBJ whole genome shotgun (WGS) entry which is preliminary data.</text>
</comment>
<dbReference type="Gene3D" id="4.10.60.10">
    <property type="entry name" value="Zinc finger, CCHC-type"/>
    <property type="match status" value="1"/>
</dbReference>
<evidence type="ECO:0000259" key="2">
    <source>
        <dbReference type="PROSITE" id="PS50158"/>
    </source>
</evidence>